<evidence type="ECO:0000313" key="6">
    <source>
        <dbReference type="Proteomes" id="UP000002194"/>
    </source>
</evidence>
<accession>Q725J0</accession>
<dbReference type="SMR" id="Q725J0"/>
<dbReference type="STRING" id="882.DVU_3240"/>
<proteinExistence type="predicted"/>
<keyword evidence="3" id="KW-1133">Transmembrane helix</keyword>
<protein>
    <submittedName>
        <fullName evidence="5">Peptidase, M23/M37 family</fullName>
    </submittedName>
</protein>
<dbReference type="eggNOG" id="COG0739">
    <property type="taxonomic scope" value="Bacteria"/>
</dbReference>
<evidence type="ECO:0000259" key="4">
    <source>
        <dbReference type="Pfam" id="PF01551"/>
    </source>
</evidence>
<dbReference type="Pfam" id="PF01551">
    <property type="entry name" value="Peptidase_M23"/>
    <property type="match status" value="1"/>
</dbReference>
<keyword evidence="2" id="KW-0175">Coiled coil</keyword>
<evidence type="ECO:0000256" key="3">
    <source>
        <dbReference type="SAM" id="Phobius"/>
    </source>
</evidence>
<feature type="transmembrane region" description="Helical" evidence="3">
    <location>
        <begin position="49"/>
        <end position="74"/>
    </location>
</feature>
<dbReference type="PANTHER" id="PTHR21666:SF289">
    <property type="entry name" value="L-ALA--D-GLU ENDOPEPTIDASE"/>
    <property type="match status" value="1"/>
</dbReference>
<dbReference type="EnsemblBacteria" id="AAS97710">
    <property type="protein sequence ID" value="AAS97710"/>
    <property type="gene ID" value="DVU_3240"/>
</dbReference>
<dbReference type="InterPro" id="IPR016047">
    <property type="entry name" value="M23ase_b-sheet_dom"/>
</dbReference>
<dbReference type="AlphaFoldDB" id="Q725J0"/>
<evidence type="ECO:0000256" key="2">
    <source>
        <dbReference type="SAM" id="Coils"/>
    </source>
</evidence>
<feature type="coiled-coil region" evidence="2">
    <location>
        <begin position="80"/>
        <end position="107"/>
    </location>
</feature>
<keyword evidence="6" id="KW-1185">Reference proteome</keyword>
<evidence type="ECO:0000313" key="5">
    <source>
        <dbReference type="EMBL" id="AAS97710.1"/>
    </source>
</evidence>
<dbReference type="InterPro" id="IPR050570">
    <property type="entry name" value="Cell_wall_metabolism_enzyme"/>
</dbReference>
<dbReference type="Gene3D" id="2.70.70.10">
    <property type="entry name" value="Glucose Permease (Domain IIA)"/>
    <property type="match status" value="1"/>
</dbReference>
<name>Q725J0_NITV2</name>
<dbReference type="OrthoDB" id="9815245at2"/>
<dbReference type="PhylomeDB" id="Q725J0"/>
<organism evidence="5 6">
    <name type="scientific">Nitratidesulfovibrio vulgaris (strain ATCC 29579 / DSM 644 / CCUG 34227 / NCIMB 8303 / VKM B-1760 / Hildenborough)</name>
    <name type="common">Desulfovibrio vulgaris</name>
    <dbReference type="NCBI Taxonomy" id="882"/>
    <lineage>
        <taxon>Bacteria</taxon>
        <taxon>Pseudomonadati</taxon>
        <taxon>Thermodesulfobacteriota</taxon>
        <taxon>Desulfovibrionia</taxon>
        <taxon>Desulfovibrionales</taxon>
        <taxon>Desulfovibrionaceae</taxon>
        <taxon>Nitratidesulfovibrio</taxon>
    </lineage>
</organism>
<dbReference type="EMBL" id="AE017285">
    <property type="protein sequence ID" value="AAS97710.1"/>
    <property type="molecule type" value="Genomic_DNA"/>
</dbReference>
<dbReference type="PATRIC" id="fig|882.5.peg.2947"/>
<reference evidence="5 6" key="1">
    <citation type="journal article" date="2004" name="Nat. Biotechnol.">
        <title>The genome sequence of the anaerobic, sulfate-reducing bacterium Desulfovibrio vulgaris Hildenborough.</title>
        <authorList>
            <person name="Heidelberg J.F."/>
            <person name="Seshadri R."/>
            <person name="Haveman S.A."/>
            <person name="Hemme C.L."/>
            <person name="Paulsen I.T."/>
            <person name="Kolonay J.F."/>
            <person name="Eisen J.A."/>
            <person name="Ward N."/>
            <person name="Methe B."/>
            <person name="Brinkac L.M."/>
            <person name="Daugherty S.C."/>
            <person name="Deboy R.T."/>
            <person name="Dodson R.J."/>
            <person name="Durkin A.S."/>
            <person name="Madupu R."/>
            <person name="Nelson W.C."/>
            <person name="Sullivan S.A."/>
            <person name="Fouts D."/>
            <person name="Haft D.H."/>
            <person name="Selengut J."/>
            <person name="Peterson J.D."/>
            <person name="Davidsen T.M."/>
            <person name="Zafar N."/>
            <person name="Zhou L."/>
            <person name="Radune D."/>
            <person name="Dimitrov G."/>
            <person name="Hance M."/>
            <person name="Tran K."/>
            <person name="Khouri H."/>
            <person name="Gill J."/>
            <person name="Utterback T.R."/>
            <person name="Feldblyum T.V."/>
            <person name="Wall J.D."/>
            <person name="Voordouw G."/>
            <person name="Fraser C.M."/>
        </authorList>
    </citation>
    <scope>NUCLEOTIDE SEQUENCE [LARGE SCALE GENOMIC DNA]</scope>
    <source>
        <strain evidence="6">ATCC 29579 / DSM 644 / NCIMB 8303 / VKM B-1760 / Hildenborough</strain>
    </source>
</reference>
<keyword evidence="1" id="KW-0732">Signal</keyword>
<keyword evidence="3" id="KW-0472">Membrane</keyword>
<dbReference type="GO" id="GO:0004222">
    <property type="term" value="F:metalloendopeptidase activity"/>
    <property type="evidence" value="ECO:0007669"/>
    <property type="project" value="TreeGrafter"/>
</dbReference>
<dbReference type="PaxDb" id="882-DVU_3240"/>
<evidence type="ECO:0000256" key="1">
    <source>
        <dbReference type="ARBA" id="ARBA00022729"/>
    </source>
</evidence>
<dbReference type="InterPro" id="IPR011055">
    <property type="entry name" value="Dup_hybrid_motif"/>
</dbReference>
<dbReference type="KEGG" id="dvu:DVU_3240"/>
<dbReference type="SUPFAM" id="SSF51261">
    <property type="entry name" value="Duplicated hybrid motif"/>
    <property type="match status" value="1"/>
</dbReference>
<sequence length="329" mass="36856">MVVCGHPALMATTRFDLFRVPQPRPKVPMLFGKYHIVILRERGGSCRNLFMRGWCGIAGVLFVASLMGLTIWLAGKYLHTYEVEQRLAEAEKTIEEQSTQLLAMTGKLQGLQADLTRVQQFDTKLRLMINMEKDPTEVQTSMGGSRTEDLSKGYLPLHRQELLARKMHTFIKQLATDVRLEEVRQQELLHALRANRDILAATPSIWPTEGFISSTFGSRKSPFTSRGEFHKGLDINNRPGTPIWAPARGTVTFAGTDGAYGNCVILQHGAGLSTRYAHMQRFVVKEGQSIQRGDIIGYVGSSGRTTGPHLHYEVRVNGVCVNPMRYILN</sequence>
<dbReference type="Proteomes" id="UP000002194">
    <property type="component" value="Chromosome"/>
</dbReference>
<dbReference type="CDD" id="cd12797">
    <property type="entry name" value="M23_peptidase"/>
    <property type="match status" value="1"/>
</dbReference>
<dbReference type="PANTHER" id="PTHR21666">
    <property type="entry name" value="PEPTIDASE-RELATED"/>
    <property type="match status" value="1"/>
</dbReference>
<dbReference type="FunFam" id="2.70.70.10:FF:000006">
    <property type="entry name" value="M23 family peptidase"/>
    <property type="match status" value="1"/>
</dbReference>
<dbReference type="HOGENOM" id="CLU_029425_2_4_7"/>
<feature type="domain" description="M23ase beta-sheet core" evidence="4">
    <location>
        <begin position="229"/>
        <end position="323"/>
    </location>
</feature>
<keyword evidence="3" id="KW-0812">Transmembrane</keyword>
<gene>
    <name evidence="5" type="ordered locus">DVU_3240</name>
</gene>